<keyword evidence="5 6" id="KW-0472">Membrane</keyword>
<evidence type="ECO:0000256" key="2">
    <source>
        <dbReference type="ARBA" id="ARBA00022475"/>
    </source>
</evidence>
<reference evidence="7 8" key="1">
    <citation type="submission" date="2012-10" db="EMBL/GenBank/DDBJ databases">
        <authorList>
            <person name="Genoscope - CEA"/>
        </authorList>
    </citation>
    <scope>NUCLEOTIDE SEQUENCE [LARGE SCALE GENOMIC DNA]</scope>
    <source>
        <strain evidence="8">AM13 / DSM 14728</strain>
    </source>
</reference>
<evidence type="ECO:0000256" key="4">
    <source>
        <dbReference type="ARBA" id="ARBA00022989"/>
    </source>
</evidence>
<dbReference type="RefSeq" id="WP_015337514.1">
    <property type="nucleotide sequence ID" value="NC_020055.1"/>
</dbReference>
<protein>
    <submittedName>
        <fullName evidence="7">Arginine exporter protein ArgO</fullName>
    </submittedName>
</protein>
<feature type="transmembrane region" description="Helical" evidence="6">
    <location>
        <begin position="6"/>
        <end position="27"/>
    </location>
</feature>
<evidence type="ECO:0000313" key="8">
    <source>
        <dbReference type="Proteomes" id="UP000010808"/>
    </source>
</evidence>
<evidence type="ECO:0000313" key="7">
    <source>
        <dbReference type="EMBL" id="CCO24916.1"/>
    </source>
</evidence>
<dbReference type="KEGG" id="dhy:DESAM_22649"/>
<feature type="transmembrane region" description="Helical" evidence="6">
    <location>
        <begin position="70"/>
        <end position="90"/>
    </location>
</feature>
<sequence length="206" mass="22027">MSLIMPYMQGFATGAGLIIAIGAQNAFVLTHSIRKNHHLIICLVCAICDTVLITLGILGTGELVASNPMLLKPAAWGGTAFLTWYGFMAFKSAIKGGKLESTESTVTGVRPIILLTLAITLLNPHVYIDTVVMLGSISAQYSGDARYLFGFGAVSASFVWFFTLGIGGCALAPLFRKPNTWRILDTVIGLTMWLIAINLARKGMGV</sequence>
<dbReference type="PATRIC" id="fig|1121451.3.peg.2858"/>
<comment type="subcellular location">
    <subcellularLocation>
        <location evidence="1">Cell membrane</location>
        <topology evidence="1">Multi-pass membrane protein</topology>
    </subcellularLocation>
</comment>
<proteinExistence type="predicted"/>
<dbReference type="GO" id="GO:0005886">
    <property type="term" value="C:plasma membrane"/>
    <property type="evidence" value="ECO:0007669"/>
    <property type="project" value="UniProtKB-SubCell"/>
</dbReference>
<organism evidence="7 8">
    <name type="scientific">Maridesulfovibrio hydrothermalis AM13 = DSM 14728</name>
    <dbReference type="NCBI Taxonomy" id="1121451"/>
    <lineage>
        <taxon>Bacteria</taxon>
        <taxon>Pseudomonadati</taxon>
        <taxon>Thermodesulfobacteriota</taxon>
        <taxon>Desulfovibrionia</taxon>
        <taxon>Desulfovibrionales</taxon>
        <taxon>Desulfovibrionaceae</taxon>
        <taxon>Maridesulfovibrio</taxon>
    </lineage>
</organism>
<dbReference type="EMBL" id="FO203522">
    <property type="protein sequence ID" value="CCO24916.1"/>
    <property type="molecule type" value="Genomic_DNA"/>
</dbReference>
<keyword evidence="4 6" id="KW-1133">Transmembrane helix</keyword>
<feature type="transmembrane region" description="Helical" evidence="6">
    <location>
        <begin position="148"/>
        <end position="171"/>
    </location>
</feature>
<dbReference type="HOGENOM" id="CLU_087840_0_1_7"/>
<accession>L0RH90</accession>
<dbReference type="PANTHER" id="PTHR30086:SF20">
    <property type="entry name" value="ARGININE EXPORTER PROTEIN ARGO-RELATED"/>
    <property type="match status" value="1"/>
</dbReference>
<dbReference type="AlphaFoldDB" id="L0RH90"/>
<keyword evidence="2" id="KW-1003">Cell membrane</keyword>
<feature type="transmembrane region" description="Helical" evidence="6">
    <location>
        <begin position="39"/>
        <end position="58"/>
    </location>
</feature>
<dbReference type="Pfam" id="PF01810">
    <property type="entry name" value="LysE"/>
    <property type="match status" value="1"/>
</dbReference>
<dbReference type="PANTHER" id="PTHR30086">
    <property type="entry name" value="ARGININE EXPORTER PROTEIN ARGO"/>
    <property type="match status" value="1"/>
</dbReference>
<dbReference type="GO" id="GO:0015171">
    <property type="term" value="F:amino acid transmembrane transporter activity"/>
    <property type="evidence" value="ECO:0007669"/>
    <property type="project" value="TreeGrafter"/>
</dbReference>
<evidence type="ECO:0000256" key="6">
    <source>
        <dbReference type="SAM" id="Phobius"/>
    </source>
</evidence>
<dbReference type="OrthoDB" id="5638726at2"/>
<feature type="transmembrane region" description="Helical" evidence="6">
    <location>
        <begin position="111"/>
        <end position="128"/>
    </location>
</feature>
<name>L0RH90_9BACT</name>
<dbReference type="InterPro" id="IPR001123">
    <property type="entry name" value="LeuE-type"/>
</dbReference>
<evidence type="ECO:0000256" key="5">
    <source>
        <dbReference type="ARBA" id="ARBA00023136"/>
    </source>
</evidence>
<evidence type="ECO:0000256" key="3">
    <source>
        <dbReference type="ARBA" id="ARBA00022692"/>
    </source>
</evidence>
<dbReference type="Proteomes" id="UP000010808">
    <property type="component" value="Chromosome"/>
</dbReference>
<feature type="transmembrane region" description="Helical" evidence="6">
    <location>
        <begin position="183"/>
        <end position="200"/>
    </location>
</feature>
<keyword evidence="8" id="KW-1185">Reference proteome</keyword>
<keyword evidence="3 6" id="KW-0812">Transmembrane</keyword>
<dbReference type="eggNOG" id="COG1279">
    <property type="taxonomic scope" value="Bacteria"/>
</dbReference>
<evidence type="ECO:0000256" key="1">
    <source>
        <dbReference type="ARBA" id="ARBA00004651"/>
    </source>
</evidence>
<gene>
    <name evidence="7" type="primary">argO</name>
    <name evidence="7" type="ORF">DESAM_22649</name>
</gene>